<dbReference type="GO" id="GO:0006508">
    <property type="term" value="P:proteolysis"/>
    <property type="evidence" value="ECO:0007669"/>
    <property type="project" value="InterPro"/>
</dbReference>
<evidence type="ECO:0000313" key="3">
    <source>
        <dbReference type="Proteomes" id="UP000762676"/>
    </source>
</evidence>
<name>A0AAV4GE85_9GAST</name>
<dbReference type="SUPFAM" id="SSF54001">
    <property type="entry name" value="Cysteine proteinases"/>
    <property type="match status" value="1"/>
</dbReference>
<gene>
    <name evidence="2" type="ORF">ElyMa_002391600</name>
</gene>
<dbReference type="Pfam" id="PF00648">
    <property type="entry name" value="Peptidase_C2"/>
    <property type="match status" value="1"/>
</dbReference>
<dbReference type="Proteomes" id="UP000762676">
    <property type="component" value="Unassembled WGS sequence"/>
</dbReference>
<comment type="caution">
    <text evidence="2">The sequence shown here is derived from an EMBL/GenBank/DDBJ whole genome shotgun (WGS) entry which is preliminary data.</text>
</comment>
<evidence type="ECO:0000259" key="1">
    <source>
        <dbReference type="Pfam" id="PF00648"/>
    </source>
</evidence>
<keyword evidence="3" id="KW-1185">Reference proteome</keyword>
<proteinExistence type="predicted"/>
<dbReference type="GO" id="GO:0004198">
    <property type="term" value="F:calcium-dependent cysteine-type endopeptidase activity"/>
    <property type="evidence" value="ECO:0007669"/>
    <property type="project" value="InterPro"/>
</dbReference>
<dbReference type="InterPro" id="IPR038765">
    <property type="entry name" value="Papain-like_cys_pep_sf"/>
</dbReference>
<dbReference type="EMBL" id="BMAT01004921">
    <property type="protein sequence ID" value="GFR83446.1"/>
    <property type="molecule type" value="Genomic_DNA"/>
</dbReference>
<protein>
    <submittedName>
        <fullName evidence="2">Calpain-3-like</fullName>
    </submittedName>
</protein>
<feature type="domain" description="Calpain catalytic" evidence="1">
    <location>
        <begin position="42"/>
        <end position="100"/>
    </location>
</feature>
<sequence length="128" mass="14750">MCNNKGRSSQFPFFFCITRIRPHCEVLFHLLIHTNYALLCCRCKRTFQGIEHGFTLDALTDLTGAICEFFTPDLDPPPNLFHILYKSSQCRSFMACWRNNKRLTPAAFNSPDGQEVIDCPFINILKQA</sequence>
<dbReference type="AlphaFoldDB" id="A0AAV4GE85"/>
<dbReference type="InterPro" id="IPR001300">
    <property type="entry name" value="Peptidase_C2_calpain_cat"/>
</dbReference>
<accession>A0AAV4GE85</accession>
<reference evidence="2 3" key="1">
    <citation type="journal article" date="2021" name="Elife">
        <title>Chloroplast acquisition without the gene transfer in kleptoplastic sea slugs, Plakobranchus ocellatus.</title>
        <authorList>
            <person name="Maeda T."/>
            <person name="Takahashi S."/>
            <person name="Yoshida T."/>
            <person name="Shimamura S."/>
            <person name="Takaki Y."/>
            <person name="Nagai Y."/>
            <person name="Toyoda A."/>
            <person name="Suzuki Y."/>
            <person name="Arimoto A."/>
            <person name="Ishii H."/>
            <person name="Satoh N."/>
            <person name="Nishiyama T."/>
            <person name="Hasebe M."/>
            <person name="Maruyama T."/>
            <person name="Minagawa J."/>
            <person name="Obokata J."/>
            <person name="Shigenobu S."/>
        </authorList>
    </citation>
    <scope>NUCLEOTIDE SEQUENCE [LARGE SCALE GENOMIC DNA]</scope>
</reference>
<evidence type="ECO:0000313" key="2">
    <source>
        <dbReference type="EMBL" id="GFR83446.1"/>
    </source>
</evidence>
<organism evidence="2 3">
    <name type="scientific">Elysia marginata</name>
    <dbReference type="NCBI Taxonomy" id="1093978"/>
    <lineage>
        <taxon>Eukaryota</taxon>
        <taxon>Metazoa</taxon>
        <taxon>Spiralia</taxon>
        <taxon>Lophotrochozoa</taxon>
        <taxon>Mollusca</taxon>
        <taxon>Gastropoda</taxon>
        <taxon>Heterobranchia</taxon>
        <taxon>Euthyneura</taxon>
        <taxon>Panpulmonata</taxon>
        <taxon>Sacoglossa</taxon>
        <taxon>Placobranchoidea</taxon>
        <taxon>Plakobranchidae</taxon>
        <taxon>Elysia</taxon>
    </lineage>
</organism>